<reference evidence="1" key="1">
    <citation type="thesis" date="2020" institute="ProQuest LLC" country="789 East Eisenhower Parkway, Ann Arbor, MI, USA">
        <title>Comparative Genomics and Chromosome Evolution.</title>
        <authorList>
            <person name="Mudd A.B."/>
        </authorList>
    </citation>
    <scope>NUCLEOTIDE SEQUENCE</scope>
    <source>
        <strain evidence="1">237g6f4</strain>
        <tissue evidence="1">Blood</tissue>
    </source>
</reference>
<evidence type="ECO:0000313" key="2">
    <source>
        <dbReference type="Proteomes" id="UP000824782"/>
    </source>
</evidence>
<comment type="caution">
    <text evidence="1">The sequence shown here is derived from an EMBL/GenBank/DDBJ whole genome shotgun (WGS) entry which is preliminary data.</text>
</comment>
<proteinExistence type="predicted"/>
<dbReference type="AlphaFoldDB" id="A0AAV7A376"/>
<accession>A0AAV7A376</accession>
<keyword evidence="2" id="KW-1185">Reference proteome</keyword>
<dbReference type="EMBL" id="WNYA01000010">
    <property type="protein sequence ID" value="KAG8554222.1"/>
    <property type="molecule type" value="Genomic_DNA"/>
</dbReference>
<gene>
    <name evidence="1" type="ORF">GDO81_003718</name>
</gene>
<name>A0AAV7A376_ENGPU</name>
<protein>
    <submittedName>
        <fullName evidence="1">Uncharacterized protein</fullName>
    </submittedName>
</protein>
<evidence type="ECO:0000313" key="1">
    <source>
        <dbReference type="EMBL" id="KAG8554222.1"/>
    </source>
</evidence>
<organism evidence="1 2">
    <name type="scientific">Engystomops pustulosus</name>
    <name type="common">Tungara frog</name>
    <name type="synonym">Physalaemus pustulosus</name>
    <dbReference type="NCBI Taxonomy" id="76066"/>
    <lineage>
        <taxon>Eukaryota</taxon>
        <taxon>Metazoa</taxon>
        <taxon>Chordata</taxon>
        <taxon>Craniata</taxon>
        <taxon>Vertebrata</taxon>
        <taxon>Euteleostomi</taxon>
        <taxon>Amphibia</taxon>
        <taxon>Batrachia</taxon>
        <taxon>Anura</taxon>
        <taxon>Neobatrachia</taxon>
        <taxon>Hyloidea</taxon>
        <taxon>Leptodactylidae</taxon>
        <taxon>Leiuperinae</taxon>
        <taxon>Engystomops</taxon>
    </lineage>
</organism>
<sequence length="82" mass="9300">MFAWCGQCTGHSASPFTPAWCEEENNFNYWCFASVILRELLCHASVIQAMLKAPPRVYFVGYYFVQGAQFKTVFGNYTASPV</sequence>
<dbReference type="Proteomes" id="UP000824782">
    <property type="component" value="Unassembled WGS sequence"/>
</dbReference>